<keyword evidence="2" id="KW-0677">Repeat</keyword>
<dbReference type="Proteomes" id="UP001500984">
    <property type="component" value="Unassembled WGS sequence"/>
</dbReference>
<dbReference type="CDD" id="cd04645">
    <property type="entry name" value="LbH_gamma_CA_like"/>
    <property type="match status" value="1"/>
</dbReference>
<proteinExistence type="predicted"/>
<evidence type="ECO:0000256" key="2">
    <source>
        <dbReference type="ARBA" id="ARBA00022737"/>
    </source>
</evidence>
<reference evidence="5" key="1">
    <citation type="journal article" date="2019" name="Int. J. Syst. Evol. Microbiol.">
        <title>The Global Catalogue of Microorganisms (GCM) 10K type strain sequencing project: providing services to taxonomists for standard genome sequencing and annotation.</title>
        <authorList>
            <consortium name="The Broad Institute Genomics Platform"/>
            <consortium name="The Broad Institute Genome Sequencing Center for Infectious Disease"/>
            <person name="Wu L."/>
            <person name="Ma J."/>
        </authorList>
    </citation>
    <scope>NUCLEOTIDE SEQUENCE [LARGE SCALE GENOMIC DNA]</scope>
    <source>
        <strain evidence="5">JCM 15900</strain>
    </source>
</reference>
<gene>
    <name evidence="4" type="ORF">GCM10009823_00290</name>
</gene>
<dbReference type="InterPro" id="IPR011004">
    <property type="entry name" value="Trimer_LpxA-like_sf"/>
</dbReference>
<dbReference type="SUPFAM" id="SSF51161">
    <property type="entry name" value="Trimeric LpxA-like enzymes"/>
    <property type="match status" value="1"/>
</dbReference>
<dbReference type="PROSITE" id="PS00101">
    <property type="entry name" value="HEXAPEP_TRANSFERASES"/>
    <property type="match status" value="1"/>
</dbReference>
<organism evidence="4 5">
    <name type="scientific">Brevibacterium salitolerans</name>
    <dbReference type="NCBI Taxonomy" id="1403566"/>
    <lineage>
        <taxon>Bacteria</taxon>
        <taxon>Bacillati</taxon>
        <taxon>Actinomycetota</taxon>
        <taxon>Actinomycetes</taxon>
        <taxon>Micrococcales</taxon>
        <taxon>Brevibacteriaceae</taxon>
        <taxon>Brevibacterium</taxon>
    </lineage>
</organism>
<dbReference type="InterPro" id="IPR018357">
    <property type="entry name" value="Hexapep_transf_CS"/>
</dbReference>
<dbReference type="Gene3D" id="2.160.10.10">
    <property type="entry name" value="Hexapeptide repeat proteins"/>
    <property type="match status" value="1"/>
</dbReference>
<feature type="region of interest" description="Disordered" evidence="3">
    <location>
        <begin position="1"/>
        <end position="30"/>
    </location>
</feature>
<dbReference type="InterPro" id="IPR047324">
    <property type="entry name" value="LbH_gamma_CA-like"/>
</dbReference>
<sequence length="207" mass="21671">MSRNHAEGTAAPASAPSSSAPAATGPVRPGRLGDVRLIEVDGRAPQIHETAFVAPGVTLIGDVRIGARASVFYGCVLRAERASITIGEDTNVQDNTVMHCDPGFDVRVGSRVSIGHAAMIHGSTVEDDCLIGMKSTVLNGAVVGSHTLVAAGALVLEGVEIPQGSLVAGVPGKVRRELDEEGLAHIDRNWRSYREIAQIHTERSVVL</sequence>
<comment type="caution">
    <text evidence="4">The sequence shown here is derived from an EMBL/GenBank/DDBJ whole genome shotgun (WGS) entry which is preliminary data.</text>
</comment>
<accession>A0ABP5HUU1</accession>
<dbReference type="PANTHER" id="PTHR13061">
    <property type="entry name" value="DYNACTIN SUBUNIT P25"/>
    <property type="match status" value="1"/>
</dbReference>
<keyword evidence="1" id="KW-0808">Transferase</keyword>
<protein>
    <submittedName>
        <fullName evidence="4">Gamma carbonic anhydrase family protein</fullName>
    </submittedName>
</protein>
<feature type="compositionally biased region" description="Low complexity" evidence="3">
    <location>
        <begin position="10"/>
        <end position="23"/>
    </location>
</feature>
<evidence type="ECO:0000313" key="5">
    <source>
        <dbReference type="Proteomes" id="UP001500984"/>
    </source>
</evidence>
<evidence type="ECO:0000313" key="4">
    <source>
        <dbReference type="EMBL" id="GAA2086558.1"/>
    </source>
</evidence>
<dbReference type="PANTHER" id="PTHR13061:SF29">
    <property type="entry name" value="GAMMA CARBONIC ANHYDRASE-LIKE 1, MITOCHONDRIAL-RELATED"/>
    <property type="match status" value="1"/>
</dbReference>
<evidence type="ECO:0000256" key="3">
    <source>
        <dbReference type="SAM" id="MobiDB-lite"/>
    </source>
</evidence>
<keyword evidence="5" id="KW-1185">Reference proteome</keyword>
<name>A0ABP5HUU1_9MICO</name>
<dbReference type="EMBL" id="BAAAPZ010000001">
    <property type="protein sequence ID" value="GAA2086558.1"/>
    <property type="molecule type" value="Genomic_DNA"/>
</dbReference>
<dbReference type="RefSeq" id="WP_344334270.1">
    <property type="nucleotide sequence ID" value="NZ_BAAAPZ010000001.1"/>
</dbReference>
<dbReference type="InterPro" id="IPR050484">
    <property type="entry name" value="Transf_Hexapept/Carb_Anhydrase"/>
</dbReference>
<evidence type="ECO:0000256" key="1">
    <source>
        <dbReference type="ARBA" id="ARBA00022679"/>
    </source>
</evidence>